<gene>
    <name evidence="2" type="ORF">A4X13_0g7519</name>
</gene>
<feature type="region of interest" description="Disordered" evidence="1">
    <location>
        <begin position="66"/>
        <end position="87"/>
    </location>
</feature>
<feature type="compositionally biased region" description="Polar residues" evidence="1">
    <location>
        <begin position="1"/>
        <end position="18"/>
    </location>
</feature>
<evidence type="ECO:0000313" key="2">
    <source>
        <dbReference type="EMBL" id="KAE8241208.1"/>
    </source>
</evidence>
<keyword evidence="3" id="KW-1185">Reference proteome</keyword>
<evidence type="ECO:0000256" key="1">
    <source>
        <dbReference type="SAM" id="MobiDB-lite"/>
    </source>
</evidence>
<feature type="compositionally biased region" description="Polar residues" evidence="1">
    <location>
        <begin position="463"/>
        <end position="477"/>
    </location>
</feature>
<feature type="compositionally biased region" description="Low complexity" evidence="1">
    <location>
        <begin position="446"/>
        <end position="459"/>
    </location>
</feature>
<dbReference type="AlphaFoldDB" id="A0A8T8SKP5"/>
<feature type="region of interest" description="Disordered" evidence="1">
    <location>
        <begin position="539"/>
        <end position="572"/>
    </location>
</feature>
<accession>A0A8T8SKP5</accession>
<dbReference type="EMBL" id="LWDF02000952">
    <property type="protein sequence ID" value="KAE8241208.1"/>
    <property type="molecule type" value="Genomic_DNA"/>
</dbReference>
<feature type="region of interest" description="Disordered" evidence="1">
    <location>
        <begin position="103"/>
        <end position="148"/>
    </location>
</feature>
<feature type="compositionally biased region" description="Polar residues" evidence="1">
    <location>
        <begin position="217"/>
        <end position="243"/>
    </location>
</feature>
<name>A0A8T8SKP5_9BASI</name>
<reference evidence="2" key="2">
    <citation type="journal article" date="2019" name="IMA Fungus">
        <title>Genome sequencing and comparison of five Tilletia species to identify candidate genes for the detection of regulated species infecting wheat.</title>
        <authorList>
            <person name="Nguyen H.D.T."/>
            <person name="Sultana T."/>
            <person name="Kesanakurti P."/>
            <person name="Hambleton S."/>
        </authorList>
    </citation>
    <scope>NUCLEOTIDE SEQUENCE</scope>
    <source>
        <strain evidence="2">DAOMC 236416</strain>
    </source>
</reference>
<dbReference type="Proteomes" id="UP000077521">
    <property type="component" value="Unassembled WGS sequence"/>
</dbReference>
<organism evidence="2 3">
    <name type="scientific">Tilletia indica</name>
    <dbReference type="NCBI Taxonomy" id="43049"/>
    <lineage>
        <taxon>Eukaryota</taxon>
        <taxon>Fungi</taxon>
        <taxon>Dikarya</taxon>
        <taxon>Basidiomycota</taxon>
        <taxon>Ustilaginomycotina</taxon>
        <taxon>Exobasidiomycetes</taxon>
        <taxon>Tilletiales</taxon>
        <taxon>Tilletiaceae</taxon>
        <taxon>Tilletia</taxon>
    </lineage>
</organism>
<sequence>MSSAENQTGAPATHSSPSLNPPHVAQQEVSPRTVLDAVQGLQDMMAIFSQRMDGFNQRIGGVELQMRGIPDNSPPTTSQLAPQSAPATTQVVSDSSAQALLQDQDLAATPAGITRRRARSTIPPHMQRSRTAPSTPQRTTPQVVQDFRSIPKPDKIVFRRVLEALGTNTRDFFDDVVEDDDNSISPASRRAQASGDQLGLTTSSIASAQDDDHISQRSKAASGQQQATPHGLPTPQQSPTTALQPLPSAYSARPLFCKQENFGEYSGKPEELEGFLSRVKDVLRSDTVNPGWEAAIVRALSLAMKGEAALWHQGLSNEEAARMDTVAGWEEQMREHFPVNIQKLRRAARSRKWEPTQETAIGYYFHKLLLLKQAYGYDQTDLSLVTDIKEELPPTFRQMLRLPREAPTLQDLRREISDWEPTWRELHNVWIRTTAAPAPILTRTTATTPRTAPVPSSTVRSAPVSTPPASGTTFTPTPAANQLVGLAATYDPSRITPAANGRPRTYRRPDTDAIMTLNRACGKCGQEHFNFEHAHLSAPQVRTMTTDDDDYPEQETGESAAEEEGSDHPSGF</sequence>
<feature type="compositionally biased region" description="Polar residues" evidence="1">
    <location>
        <begin position="129"/>
        <end position="143"/>
    </location>
</feature>
<feature type="region of interest" description="Disordered" evidence="1">
    <location>
        <begin position="446"/>
        <end position="477"/>
    </location>
</feature>
<proteinExistence type="predicted"/>
<feature type="region of interest" description="Disordered" evidence="1">
    <location>
        <begin position="207"/>
        <end position="245"/>
    </location>
</feature>
<reference evidence="2" key="1">
    <citation type="submission" date="2016-04" db="EMBL/GenBank/DDBJ databases">
        <authorList>
            <person name="Nguyen H.D."/>
            <person name="Samba Siva P."/>
            <person name="Cullis J."/>
            <person name="Levesque C.A."/>
            <person name="Hambleton S."/>
        </authorList>
    </citation>
    <scope>NUCLEOTIDE SEQUENCE</scope>
    <source>
        <strain evidence="2">DAOMC 236416</strain>
    </source>
</reference>
<evidence type="ECO:0000313" key="3">
    <source>
        <dbReference type="Proteomes" id="UP000077521"/>
    </source>
</evidence>
<comment type="caution">
    <text evidence="2">The sequence shown here is derived from an EMBL/GenBank/DDBJ whole genome shotgun (WGS) entry which is preliminary data.</text>
</comment>
<protein>
    <submittedName>
        <fullName evidence="2">Uncharacterized protein</fullName>
    </submittedName>
</protein>
<feature type="region of interest" description="Disordered" evidence="1">
    <location>
        <begin position="1"/>
        <end position="30"/>
    </location>
</feature>
<feature type="compositionally biased region" description="Polar residues" evidence="1">
    <location>
        <begin position="74"/>
        <end position="87"/>
    </location>
</feature>
<feature type="compositionally biased region" description="Acidic residues" evidence="1">
    <location>
        <begin position="546"/>
        <end position="565"/>
    </location>
</feature>